<feature type="compositionally biased region" description="Low complexity" evidence="2">
    <location>
        <begin position="62"/>
        <end position="74"/>
    </location>
</feature>
<keyword evidence="5" id="KW-1185">Reference proteome</keyword>
<reference evidence="4 5" key="1">
    <citation type="journal article" date="2019" name="Sci. Rep.">
        <title>A high-quality genome of Eragrostis curvula grass provides insights into Poaceae evolution and supports new strategies to enhance forage quality.</title>
        <authorList>
            <person name="Carballo J."/>
            <person name="Santos B.A.C.M."/>
            <person name="Zappacosta D."/>
            <person name="Garbus I."/>
            <person name="Selva J.P."/>
            <person name="Gallo C.A."/>
            <person name="Diaz A."/>
            <person name="Albertini E."/>
            <person name="Caccamo M."/>
            <person name="Echenique V."/>
        </authorList>
    </citation>
    <scope>NUCLEOTIDE SEQUENCE [LARGE SCALE GENOMIC DNA]</scope>
    <source>
        <strain evidence="5">cv. Victoria</strain>
        <tissue evidence="4">Leaf</tissue>
    </source>
</reference>
<comment type="caution">
    <text evidence="4">The sequence shown here is derived from an EMBL/GenBank/DDBJ whole genome shotgun (WGS) entry which is preliminary data.</text>
</comment>
<organism evidence="4 5">
    <name type="scientific">Eragrostis curvula</name>
    <name type="common">weeping love grass</name>
    <dbReference type="NCBI Taxonomy" id="38414"/>
    <lineage>
        <taxon>Eukaryota</taxon>
        <taxon>Viridiplantae</taxon>
        <taxon>Streptophyta</taxon>
        <taxon>Embryophyta</taxon>
        <taxon>Tracheophyta</taxon>
        <taxon>Spermatophyta</taxon>
        <taxon>Magnoliopsida</taxon>
        <taxon>Liliopsida</taxon>
        <taxon>Poales</taxon>
        <taxon>Poaceae</taxon>
        <taxon>PACMAD clade</taxon>
        <taxon>Chloridoideae</taxon>
        <taxon>Eragrostideae</taxon>
        <taxon>Eragrostidinae</taxon>
        <taxon>Eragrostis</taxon>
    </lineage>
</organism>
<feature type="coiled-coil region" evidence="1">
    <location>
        <begin position="280"/>
        <end position="307"/>
    </location>
</feature>
<dbReference type="OrthoDB" id="1923043at2759"/>
<dbReference type="PANTHER" id="PTHR35490:SF2">
    <property type="entry name" value="BACTERIOPHAGE N4 ADSORPTION B PROTEIN"/>
    <property type="match status" value="1"/>
</dbReference>
<name>A0A5J9UYN1_9POAL</name>
<dbReference type="AlphaFoldDB" id="A0A5J9UYN1"/>
<keyword evidence="3" id="KW-0812">Transmembrane</keyword>
<feature type="region of interest" description="Disordered" evidence="2">
    <location>
        <begin position="18"/>
        <end position="76"/>
    </location>
</feature>
<proteinExistence type="predicted"/>
<evidence type="ECO:0000313" key="5">
    <source>
        <dbReference type="Proteomes" id="UP000324897"/>
    </source>
</evidence>
<keyword evidence="3" id="KW-0472">Membrane</keyword>
<gene>
    <name evidence="4" type="ORF">EJB05_19669</name>
</gene>
<dbReference type="PANTHER" id="PTHR35490">
    <property type="entry name" value="BACTERIOPHAGE N4 ADSORPTION B PROTEIN"/>
    <property type="match status" value="1"/>
</dbReference>
<accession>A0A5J9UYN1</accession>
<evidence type="ECO:0000313" key="4">
    <source>
        <dbReference type="EMBL" id="TVU28160.1"/>
    </source>
</evidence>
<sequence length="452" mass="49472">MPTITHYVLDPFLETGSQAQTQKVASKPPPVPPYKAAEKPKPIPVPSAPPVRTQTSPALYATPESTPLPESPSSFPGTWSPYLINHKRRGASLAKTLSLGDCGSESSQPMLPVTLPPLPKRSEPIEVQEPEFAFKQAANGQAEGHSGLEEVLDQENGMLQKDSVTTVNEHNLPEFEFQHGSLDALVKPVNVAKPLNGGTPRNAESDAFFELQDSQSVASNTETDDAGAHERWWKPSSPLGTSVGTPGAEFYDAFEEISSDGGTRSSRCVDDDLREMRLSLLMEIERRKQAEEALESWQNEWKKLSHHLSLIALSLPSPSIAENTSDSSMEPGAELCQQITVSQLVSAAIARGFARAEVESEMETVIAAKNFEIARLSDRVQYYEAANREMSQRNQEAIEMSRQQRKNRKKKQKWFWGSVGLAVTLGTAAIAWSYLPSSQPQASAESNSVSSD</sequence>
<dbReference type="EMBL" id="RWGY01000011">
    <property type="protein sequence ID" value="TVU28160.1"/>
    <property type="molecule type" value="Genomic_DNA"/>
</dbReference>
<evidence type="ECO:0000256" key="1">
    <source>
        <dbReference type="SAM" id="Coils"/>
    </source>
</evidence>
<keyword evidence="3" id="KW-1133">Transmembrane helix</keyword>
<dbReference type="Gramene" id="TVU28160">
    <property type="protein sequence ID" value="TVU28160"/>
    <property type="gene ID" value="EJB05_19669"/>
</dbReference>
<protein>
    <submittedName>
        <fullName evidence="4">Uncharacterized protein</fullName>
    </submittedName>
</protein>
<dbReference type="Proteomes" id="UP000324897">
    <property type="component" value="Chromosome 1"/>
</dbReference>
<evidence type="ECO:0000256" key="2">
    <source>
        <dbReference type="SAM" id="MobiDB-lite"/>
    </source>
</evidence>
<feature type="transmembrane region" description="Helical" evidence="3">
    <location>
        <begin position="414"/>
        <end position="435"/>
    </location>
</feature>
<evidence type="ECO:0000256" key="3">
    <source>
        <dbReference type="SAM" id="Phobius"/>
    </source>
</evidence>
<keyword evidence="1" id="KW-0175">Coiled coil</keyword>
<feature type="region of interest" description="Disordered" evidence="2">
    <location>
        <begin position="98"/>
        <end position="121"/>
    </location>
</feature>